<name>A0AAN6M4H7_9PLEO</name>
<dbReference type="EMBL" id="WVTA01000003">
    <property type="protein sequence ID" value="KAK3214722.1"/>
    <property type="molecule type" value="Genomic_DNA"/>
</dbReference>
<sequence length="249" mass="28547">MILINAFECPHKPSLVFDPAIFVMRERWHCFDLTALYFSQAALNIFSDLFILILPLPVLVKLHMPKFKRICLLVVFSVGLLVPIAASFRMWILYIWHDAPPDTSRYYGGYILFWDAVELNTAIICASAPSLQPLFRRVFGEFRSISRGRRSYYYYGDDRGTIMTQNTIGRRGTRVLEQNFPLQRQPASREAHEQSRGGIENELVAVREMDEEHDIQNREQLSTARPISVKFGSQARGPPAQPLDLLALG</sequence>
<evidence type="ECO:0000256" key="1">
    <source>
        <dbReference type="ARBA" id="ARBA00004141"/>
    </source>
</evidence>
<evidence type="ECO:0000256" key="3">
    <source>
        <dbReference type="ARBA" id="ARBA00022989"/>
    </source>
</evidence>
<evidence type="ECO:0000256" key="4">
    <source>
        <dbReference type="ARBA" id="ARBA00023136"/>
    </source>
</evidence>
<dbReference type="InterPro" id="IPR049326">
    <property type="entry name" value="Rhodopsin_dom_fungi"/>
</dbReference>
<comment type="subcellular location">
    <subcellularLocation>
        <location evidence="1">Membrane</location>
        <topology evidence="1">Multi-pass membrane protein</topology>
    </subcellularLocation>
</comment>
<accession>A0AAN6M4H7</accession>
<protein>
    <recommendedName>
        <fullName evidence="8">Rhodopsin domain-containing protein</fullName>
    </recommendedName>
</protein>
<reference evidence="9 10" key="1">
    <citation type="submission" date="2021-02" db="EMBL/GenBank/DDBJ databases">
        <title>Genome assembly of Pseudopithomyces chartarum.</title>
        <authorList>
            <person name="Jauregui R."/>
            <person name="Singh J."/>
            <person name="Voisey C."/>
        </authorList>
    </citation>
    <scope>NUCLEOTIDE SEQUENCE [LARGE SCALE GENOMIC DNA]</scope>
    <source>
        <strain evidence="9 10">AGR01</strain>
    </source>
</reference>
<dbReference type="PANTHER" id="PTHR33048:SF47">
    <property type="entry name" value="INTEGRAL MEMBRANE PROTEIN-RELATED"/>
    <property type="match status" value="1"/>
</dbReference>
<comment type="caution">
    <text evidence="9">The sequence shown here is derived from an EMBL/GenBank/DDBJ whole genome shotgun (WGS) entry which is preliminary data.</text>
</comment>
<feature type="transmembrane region" description="Helical" evidence="7">
    <location>
        <begin position="41"/>
        <end position="60"/>
    </location>
</feature>
<keyword evidence="2 7" id="KW-0812">Transmembrane</keyword>
<feature type="region of interest" description="Disordered" evidence="6">
    <location>
        <begin position="211"/>
        <end position="249"/>
    </location>
</feature>
<dbReference type="AlphaFoldDB" id="A0AAN6M4H7"/>
<gene>
    <name evidence="9" type="ORF">GRF29_19g1064745</name>
</gene>
<evidence type="ECO:0000256" key="6">
    <source>
        <dbReference type="SAM" id="MobiDB-lite"/>
    </source>
</evidence>
<evidence type="ECO:0000259" key="8">
    <source>
        <dbReference type="Pfam" id="PF20684"/>
    </source>
</evidence>
<feature type="domain" description="Rhodopsin" evidence="8">
    <location>
        <begin position="26"/>
        <end position="137"/>
    </location>
</feature>
<feature type="transmembrane region" description="Helical" evidence="7">
    <location>
        <begin position="72"/>
        <end position="95"/>
    </location>
</feature>
<dbReference type="Proteomes" id="UP001280581">
    <property type="component" value="Unassembled WGS sequence"/>
</dbReference>
<comment type="similarity">
    <text evidence="5">Belongs to the SAT4 family.</text>
</comment>
<evidence type="ECO:0000256" key="2">
    <source>
        <dbReference type="ARBA" id="ARBA00022692"/>
    </source>
</evidence>
<proteinExistence type="inferred from homology"/>
<organism evidence="9 10">
    <name type="scientific">Pseudopithomyces chartarum</name>
    <dbReference type="NCBI Taxonomy" id="1892770"/>
    <lineage>
        <taxon>Eukaryota</taxon>
        <taxon>Fungi</taxon>
        <taxon>Dikarya</taxon>
        <taxon>Ascomycota</taxon>
        <taxon>Pezizomycotina</taxon>
        <taxon>Dothideomycetes</taxon>
        <taxon>Pleosporomycetidae</taxon>
        <taxon>Pleosporales</taxon>
        <taxon>Massarineae</taxon>
        <taxon>Didymosphaeriaceae</taxon>
        <taxon>Pseudopithomyces</taxon>
    </lineage>
</organism>
<dbReference type="PANTHER" id="PTHR33048">
    <property type="entry name" value="PTH11-LIKE INTEGRAL MEMBRANE PROTEIN (AFU_ORTHOLOGUE AFUA_5G11245)"/>
    <property type="match status" value="1"/>
</dbReference>
<evidence type="ECO:0000256" key="5">
    <source>
        <dbReference type="ARBA" id="ARBA00038359"/>
    </source>
</evidence>
<dbReference type="Pfam" id="PF20684">
    <property type="entry name" value="Fung_rhodopsin"/>
    <property type="match status" value="1"/>
</dbReference>
<evidence type="ECO:0000313" key="10">
    <source>
        <dbReference type="Proteomes" id="UP001280581"/>
    </source>
</evidence>
<evidence type="ECO:0000256" key="7">
    <source>
        <dbReference type="SAM" id="Phobius"/>
    </source>
</evidence>
<dbReference type="InterPro" id="IPR052337">
    <property type="entry name" value="SAT4-like"/>
</dbReference>
<dbReference type="GO" id="GO:0016020">
    <property type="term" value="C:membrane"/>
    <property type="evidence" value="ECO:0007669"/>
    <property type="project" value="UniProtKB-SubCell"/>
</dbReference>
<keyword evidence="10" id="KW-1185">Reference proteome</keyword>
<keyword evidence="4 7" id="KW-0472">Membrane</keyword>
<evidence type="ECO:0000313" key="9">
    <source>
        <dbReference type="EMBL" id="KAK3214722.1"/>
    </source>
</evidence>
<keyword evidence="3 7" id="KW-1133">Transmembrane helix</keyword>